<proteinExistence type="predicted"/>
<reference evidence="1 2" key="1">
    <citation type="submission" date="2015-12" db="EMBL/GenBank/DDBJ databases">
        <title>Diversity of Burkholderia near neighbor genomes.</title>
        <authorList>
            <person name="Sahl J."/>
            <person name="Wagner D."/>
            <person name="Keim P."/>
        </authorList>
    </citation>
    <scope>NUCLEOTIDE SEQUENCE [LARGE SCALE GENOMIC DNA]</scope>
    <source>
        <strain evidence="1 2">MSMB1189WGS</strain>
    </source>
</reference>
<evidence type="ECO:0000313" key="1">
    <source>
        <dbReference type="EMBL" id="AOK23643.1"/>
    </source>
</evidence>
<name>A0AAU8UEL8_9BURK</name>
<accession>A0AAU8UEL8</accession>
<sequence>MCYLPHIQLSLAVQDFRDYALAANFREVCLADVVFQHEVLEHIGGGRIRQLMMRLVILANEVAQGIREWREAMPFVSRASIEQSI</sequence>
<dbReference type="Proteomes" id="UP000095100">
    <property type="component" value="Chromosome 1"/>
</dbReference>
<protein>
    <submittedName>
        <fullName evidence="1">Uncharacterized protein</fullName>
    </submittedName>
</protein>
<organism evidence="1 2">
    <name type="scientific">Burkholderia ubonensis</name>
    <dbReference type="NCBI Taxonomy" id="101571"/>
    <lineage>
        <taxon>Bacteria</taxon>
        <taxon>Pseudomonadati</taxon>
        <taxon>Pseudomonadota</taxon>
        <taxon>Betaproteobacteria</taxon>
        <taxon>Burkholderiales</taxon>
        <taxon>Burkholderiaceae</taxon>
        <taxon>Burkholderia</taxon>
        <taxon>Burkholderia cepacia complex</taxon>
    </lineage>
</organism>
<evidence type="ECO:0000313" key="2">
    <source>
        <dbReference type="Proteomes" id="UP000095100"/>
    </source>
</evidence>
<dbReference type="AlphaFoldDB" id="A0AAU8UEL8"/>
<gene>
    <name evidence="1" type="ORF">WK67_13305</name>
</gene>
<dbReference type="EMBL" id="CP013446">
    <property type="protein sequence ID" value="AOK23643.1"/>
    <property type="molecule type" value="Genomic_DNA"/>
</dbReference>